<comment type="caution">
    <text evidence="2">The sequence shown here is derived from an EMBL/GenBank/DDBJ whole genome shotgun (WGS) entry which is preliminary data.</text>
</comment>
<dbReference type="AlphaFoldDB" id="A0A7W9SRZ2"/>
<reference evidence="2 3" key="1">
    <citation type="submission" date="2020-08" db="EMBL/GenBank/DDBJ databases">
        <title>Genomic Encyclopedia of Type Strains, Phase IV (KMG-IV): sequencing the most valuable type-strain genomes for metagenomic binning, comparative biology and taxonomic classification.</title>
        <authorList>
            <person name="Goeker M."/>
        </authorList>
    </citation>
    <scope>NUCLEOTIDE SEQUENCE [LARGE SCALE GENOMIC DNA]</scope>
    <source>
        <strain evidence="2 3">DSM 23562</strain>
    </source>
</reference>
<accession>A0A7W9SRZ2</accession>
<gene>
    <name evidence="2" type="ORF">HNQ39_002890</name>
</gene>
<name>A0A7W9SRZ2_ARMRO</name>
<sequence>MRKTSLLLICAGLLLSGGAPSRAQTTPTPGGYTQADVRTLDQQVGRFPRKATASVLCTNENVSELKALLVKASSLAWQRSRDSEASTKRSQLEKLLKEHELTPAQATKIAEAAVAYRKARSTSNARRKSTAEKAGEAAGEAVEAAVETVKAGAAAAQELATAAAQVAFDFMKGFVQEVKK</sequence>
<evidence type="ECO:0000313" key="2">
    <source>
        <dbReference type="EMBL" id="MBB6051099.1"/>
    </source>
</evidence>
<keyword evidence="3" id="KW-1185">Reference proteome</keyword>
<feature type="signal peptide" evidence="1">
    <location>
        <begin position="1"/>
        <end position="23"/>
    </location>
</feature>
<organism evidence="2 3">
    <name type="scientific">Armatimonas rosea</name>
    <dbReference type="NCBI Taxonomy" id="685828"/>
    <lineage>
        <taxon>Bacteria</taxon>
        <taxon>Bacillati</taxon>
        <taxon>Armatimonadota</taxon>
        <taxon>Armatimonadia</taxon>
        <taxon>Armatimonadales</taxon>
        <taxon>Armatimonadaceae</taxon>
        <taxon>Armatimonas</taxon>
    </lineage>
</organism>
<dbReference type="EMBL" id="JACHGW010000002">
    <property type="protein sequence ID" value="MBB6051099.1"/>
    <property type="molecule type" value="Genomic_DNA"/>
</dbReference>
<dbReference type="Proteomes" id="UP000520814">
    <property type="component" value="Unassembled WGS sequence"/>
</dbReference>
<evidence type="ECO:0000313" key="3">
    <source>
        <dbReference type="Proteomes" id="UP000520814"/>
    </source>
</evidence>
<keyword evidence="1" id="KW-0732">Signal</keyword>
<evidence type="ECO:0000256" key="1">
    <source>
        <dbReference type="SAM" id="SignalP"/>
    </source>
</evidence>
<feature type="chain" id="PRO_5031239030" evidence="1">
    <location>
        <begin position="24"/>
        <end position="180"/>
    </location>
</feature>
<dbReference type="RefSeq" id="WP_184197277.1">
    <property type="nucleotide sequence ID" value="NZ_JACHGW010000002.1"/>
</dbReference>
<protein>
    <submittedName>
        <fullName evidence="2">Uncharacterized protein</fullName>
    </submittedName>
</protein>
<proteinExistence type="predicted"/>